<evidence type="ECO:0000313" key="2">
    <source>
        <dbReference type="Proteomes" id="UP000744438"/>
    </source>
</evidence>
<evidence type="ECO:0000313" key="1">
    <source>
        <dbReference type="EMBL" id="MBL6811568.1"/>
    </source>
</evidence>
<sequence>MSVFDRPTSKELLEAVIDFINTEIKSDSYLANKKFKFQIVLNVLNIVIREVET</sequence>
<protein>
    <submittedName>
        <fullName evidence="1">Uncharacterized protein</fullName>
    </submittedName>
</protein>
<dbReference type="AlphaFoldDB" id="A0A937I3W5"/>
<gene>
    <name evidence="1" type="ORF">ISQ63_01640</name>
</gene>
<proteinExistence type="predicted"/>
<accession>A0A937I3W5</accession>
<reference evidence="1" key="1">
    <citation type="submission" date="2020-10" db="EMBL/GenBank/DDBJ databases">
        <title>Microbiome of the Black Sea water column analyzed by genome centric metagenomics.</title>
        <authorList>
            <person name="Cabello-Yeves P.J."/>
            <person name="Callieri C."/>
            <person name="Picazo A."/>
            <person name="Mehrshad M."/>
            <person name="Haro-Moreno J.M."/>
            <person name="Roda-Garcia J."/>
            <person name="Dzembekova N."/>
            <person name="Slabakova V."/>
            <person name="Slabakova N."/>
            <person name="Moncheva S."/>
            <person name="Rodriguez-Valera F."/>
        </authorList>
    </citation>
    <scope>NUCLEOTIDE SEQUENCE</scope>
    <source>
        <strain evidence="1">BS307-5m-G49</strain>
    </source>
</reference>
<name>A0A937I3W5_9GAMM</name>
<dbReference type="Proteomes" id="UP000744438">
    <property type="component" value="Unassembled WGS sequence"/>
</dbReference>
<feature type="non-terminal residue" evidence="1">
    <location>
        <position position="53"/>
    </location>
</feature>
<organism evidence="1 2">
    <name type="scientific">SAR86 cluster bacterium</name>
    <dbReference type="NCBI Taxonomy" id="2030880"/>
    <lineage>
        <taxon>Bacteria</taxon>
        <taxon>Pseudomonadati</taxon>
        <taxon>Pseudomonadota</taxon>
        <taxon>Gammaproteobacteria</taxon>
        <taxon>SAR86 cluster</taxon>
    </lineage>
</organism>
<dbReference type="EMBL" id="JADHQC010000005">
    <property type="protein sequence ID" value="MBL6811568.1"/>
    <property type="molecule type" value="Genomic_DNA"/>
</dbReference>
<comment type="caution">
    <text evidence="1">The sequence shown here is derived from an EMBL/GenBank/DDBJ whole genome shotgun (WGS) entry which is preliminary data.</text>
</comment>